<evidence type="ECO:0000313" key="1">
    <source>
        <dbReference type="EMBL" id="CEG44064.1"/>
    </source>
</evidence>
<dbReference type="AlphaFoldDB" id="A0A0P1AS64"/>
<name>A0A0P1AS64_PLAHL</name>
<accession>A0A0P1AS64</accession>
<reference evidence="2" key="1">
    <citation type="submission" date="2014-09" db="EMBL/GenBank/DDBJ databases">
        <authorList>
            <person name="Sharma Rahul"/>
            <person name="Thines Marco"/>
        </authorList>
    </citation>
    <scope>NUCLEOTIDE SEQUENCE [LARGE SCALE GENOMIC DNA]</scope>
</reference>
<keyword evidence="2" id="KW-1185">Reference proteome</keyword>
<evidence type="ECO:0000313" key="2">
    <source>
        <dbReference type="Proteomes" id="UP000054928"/>
    </source>
</evidence>
<organism evidence="1 2">
    <name type="scientific">Plasmopara halstedii</name>
    <name type="common">Downy mildew of sunflower</name>
    <dbReference type="NCBI Taxonomy" id="4781"/>
    <lineage>
        <taxon>Eukaryota</taxon>
        <taxon>Sar</taxon>
        <taxon>Stramenopiles</taxon>
        <taxon>Oomycota</taxon>
        <taxon>Peronosporomycetes</taxon>
        <taxon>Peronosporales</taxon>
        <taxon>Peronosporaceae</taxon>
        <taxon>Plasmopara</taxon>
    </lineage>
</organism>
<dbReference type="Proteomes" id="UP000054928">
    <property type="component" value="Unassembled WGS sequence"/>
</dbReference>
<dbReference type="RefSeq" id="XP_024580433.1">
    <property type="nucleotide sequence ID" value="XM_024730124.1"/>
</dbReference>
<dbReference type="GeneID" id="36409389"/>
<proteinExistence type="predicted"/>
<protein>
    <submittedName>
        <fullName evidence="1">Uncharacterized protein</fullName>
    </submittedName>
</protein>
<dbReference type="EMBL" id="CCYD01000810">
    <property type="protein sequence ID" value="CEG44064.1"/>
    <property type="molecule type" value="Genomic_DNA"/>
</dbReference>
<sequence length="141" mass="16180">MRYLLNKIQQKFSNSGVNEVIKLATKEKSFSEALKLRLQNLSHTVTQDTLFSVLLEFNVHEKLPLEDLLLHRNFQAWDNEYSKKEVNFGREMVKGLQLIHKQDEEITSALAGLKEMGELNASHLKVIKALKGDNKSSSIRN</sequence>